<evidence type="ECO:0000256" key="1">
    <source>
        <dbReference type="SAM" id="MobiDB-lite"/>
    </source>
</evidence>
<evidence type="ECO:0000313" key="2">
    <source>
        <dbReference type="EMBL" id="KCW73284.1"/>
    </source>
</evidence>
<protein>
    <submittedName>
        <fullName evidence="2">Uncharacterized protein</fullName>
    </submittedName>
</protein>
<dbReference type="InParanoid" id="A0A059C4V2"/>
<dbReference type="AlphaFoldDB" id="A0A059C4V2"/>
<proteinExistence type="predicted"/>
<reference evidence="2" key="1">
    <citation type="submission" date="2013-07" db="EMBL/GenBank/DDBJ databases">
        <title>The genome of Eucalyptus grandis.</title>
        <authorList>
            <person name="Schmutz J."/>
            <person name="Hayes R."/>
            <person name="Myburg A."/>
            <person name="Tuskan G."/>
            <person name="Grattapaglia D."/>
            <person name="Rokhsar D.S."/>
        </authorList>
    </citation>
    <scope>NUCLEOTIDE SEQUENCE</scope>
    <source>
        <tissue evidence="2">Leaf extractions</tissue>
    </source>
</reference>
<gene>
    <name evidence="2" type="ORF">EUGRSUZ_E01744</name>
</gene>
<sequence length="69" mass="7818">MRACHASARSTHVMEKHPSYTQTMKHTQLQTCTCSHVRAHTQGHTRAPKLPHSHACRDLCSLNNEVLMI</sequence>
<dbReference type="Gramene" id="KCW73284">
    <property type="protein sequence ID" value="KCW73284"/>
    <property type="gene ID" value="EUGRSUZ_E01744"/>
</dbReference>
<organism evidence="2">
    <name type="scientific">Eucalyptus grandis</name>
    <name type="common">Flooded gum</name>
    <dbReference type="NCBI Taxonomy" id="71139"/>
    <lineage>
        <taxon>Eukaryota</taxon>
        <taxon>Viridiplantae</taxon>
        <taxon>Streptophyta</taxon>
        <taxon>Embryophyta</taxon>
        <taxon>Tracheophyta</taxon>
        <taxon>Spermatophyta</taxon>
        <taxon>Magnoliopsida</taxon>
        <taxon>eudicotyledons</taxon>
        <taxon>Gunneridae</taxon>
        <taxon>Pentapetalae</taxon>
        <taxon>rosids</taxon>
        <taxon>malvids</taxon>
        <taxon>Myrtales</taxon>
        <taxon>Myrtaceae</taxon>
        <taxon>Myrtoideae</taxon>
        <taxon>Eucalypteae</taxon>
        <taxon>Eucalyptus</taxon>
    </lineage>
</organism>
<accession>A0A059C4V2</accession>
<dbReference type="EMBL" id="KK198757">
    <property type="protein sequence ID" value="KCW73284.1"/>
    <property type="molecule type" value="Genomic_DNA"/>
</dbReference>
<feature type="region of interest" description="Disordered" evidence="1">
    <location>
        <begin position="1"/>
        <end position="22"/>
    </location>
</feature>
<name>A0A059C4V2_EUCGR</name>